<dbReference type="PANTHER" id="PTHR11200:SF257">
    <property type="entry name" value="PHOSPHOINOSITIDE 5-PHOSPHATASE"/>
    <property type="match status" value="1"/>
</dbReference>
<dbReference type="SMART" id="SM00128">
    <property type="entry name" value="IPPc"/>
    <property type="match status" value="1"/>
</dbReference>
<evidence type="ECO:0000256" key="2">
    <source>
        <dbReference type="ARBA" id="ARBA00008943"/>
    </source>
</evidence>
<feature type="compositionally biased region" description="Low complexity" evidence="9">
    <location>
        <begin position="1047"/>
        <end position="1074"/>
    </location>
</feature>
<dbReference type="SUPFAM" id="SSF56219">
    <property type="entry name" value="DNase I-like"/>
    <property type="match status" value="1"/>
</dbReference>
<comment type="similarity">
    <text evidence="3">In the central section; belongs to the inositol 1,4,5-trisphosphate 5-phosphatase family.</text>
</comment>
<evidence type="ECO:0000256" key="7">
    <source>
        <dbReference type="ARBA" id="ARBA00022801"/>
    </source>
</evidence>
<feature type="compositionally biased region" description="Polar residues" evidence="9">
    <location>
        <begin position="1098"/>
        <end position="1116"/>
    </location>
</feature>
<dbReference type="STRING" id="1448308.A0A2T2N533"/>
<evidence type="ECO:0000256" key="8">
    <source>
        <dbReference type="ARBA" id="ARBA00022927"/>
    </source>
</evidence>
<dbReference type="InterPro" id="IPR046985">
    <property type="entry name" value="IP5"/>
</dbReference>
<dbReference type="FunFam" id="3.60.10.10:FF:000029">
    <property type="entry name" value="Inositol polyphosphate 5-phosphatase"/>
    <property type="match status" value="1"/>
</dbReference>
<dbReference type="InterPro" id="IPR036691">
    <property type="entry name" value="Endo/exonu/phosph_ase_sf"/>
</dbReference>
<dbReference type="OrthoDB" id="405996at2759"/>
<evidence type="ECO:0000256" key="6">
    <source>
        <dbReference type="ARBA" id="ARBA00022490"/>
    </source>
</evidence>
<name>A0A2T2N533_CORCC</name>
<feature type="compositionally biased region" description="Low complexity" evidence="9">
    <location>
        <begin position="1132"/>
        <end position="1150"/>
    </location>
</feature>
<dbReference type="GO" id="GO:0043813">
    <property type="term" value="F:phosphatidylinositol-3,5-bisphosphate 5-phosphatase activity"/>
    <property type="evidence" value="ECO:0007669"/>
    <property type="project" value="TreeGrafter"/>
</dbReference>
<evidence type="ECO:0000256" key="4">
    <source>
        <dbReference type="ARBA" id="ARBA00013044"/>
    </source>
</evidence>
<feature type="region of interest" description="Disordered" evidence="9">
    <location>
        <begin position="961"/>
        <end position="980"/>
    </location>
</feature>
<protein>
    <recommendedName>
        <fullName evidence="4">phosphoinositide 5-phosphatase</fullName>
        <ecNumber evidence="4">3.1.3.36</ecNumber>
    </recommendedName>
</protein>
<feature type="compositionally biased region" description="Low complexity" evidence="9">
    <location>
        <begin position="1166"/>
        <end position="1184"/>
    </location>
</feature>
<dbReference type="GO" id="GO:0046856">
    <property type="term" value="P:phosphatidylinositol dephosphorylation"/>
    <property type="evidence" value="ECO:0007669"/>
    <property type="project" value="InterPro"/>
</dbReference>
<dbReference type="EMBL" id="KZ678148">
    <property type="protein sequence ID" value="PSN60555.1"/>
    <property type="molecule type" value="Genomic_DNA"/>
</dbReference>
<dbReference type="AlphaFoldDB" id="A0A2T2N533"/>
<gene>
    <name evidence="11" type="ORF">BS50DRAFT_506025</name>
</gene>
<evidence type="ECO:0000259" key="10">
    <source>
        <dbReference type="PROSITE" id="PS50275"/>
    </source>
</evidence>
<feature type="compositionally biased region" description="Low complexity" evidence="9">
    <location>
        <begin position="1205"/>
        <end position="1216"/>
    </location>
</feature>
<feature type="domain" description="SAC" evidence="10">
    <location>
        <begin position="171"/>
        <end position="538"/>
    </location>
</feature>
<dbReference type="InterPro" id="IPR002013">
    <property type="entry name" value="SAC_dom"/>
</dbReference>
<dbReference type="Pfam" id="PF22669">
    <property type="entry name" value="Exo_endo_phos2"/>
    <property type="match status" value="1"/>
</dbReference>
<dbReference type="PROSITE" id="PS50275">
    <property type="entry name" value="SAC"/>
    <property type="match status" value="1"/>
</dbReference>
<dbReference type="Gene3D" id="3.60.10.10">
    <property type="entry name" value="Endonuclease/exonuclease/phosphatase"/>
    <property type="match status" value="1"/>
</dbReference>
<keyword evidence="7" id="KW-0378">Hydrolase</keyword>
<dbReference type="Proteomes" id="UP000240883">
    <property type="component" value="Unassembled WGS sequence"/>
</dbReference>
<evidence type="ECO:0000256" key="3">
    <source>
        <dbReference type="ARBA" id="ARBA00009678"/>
    </source>
</evidence>
<feature type="compositionally biased region" description="Basic and acidic residues" evidence="9">
    <location>
        <begin position="1185"/>
        <end position="1196"/>
    </location>
</feature>
<dbReference type="GO" id="GO:0005737">
    <property type="term" value="C:cytoplasm"/>
    <property type="evidence" value="ECO:0007669"/>
    <property type="project" value="UniProtKB-SubCell"/>
</dbReference>
<dbReference type="GO" id="GO:0015031">
    <property type="term" value="P:protein transport"/>
    <property type="evidence" value="ECO:0007669"/>
    <property type="project" value="UniProtKB-KW"/>
</dbReference>
<dbReference type="Pfam" id="PF02383">
    <property type="entry name" value="Syja_N"/>
    <property type="match status" value="1"/>
</dbReference>
<evidence type="ECO:0000313" key="12">
    <source>
        <dbReference type="Proteomes" id="UP000240883"/>
    </source>
</evidence>
<comment type="subcellular location">
    <subcellularLocation>
        <location evidence="1">Cytoplasm</location>
    </subcellularLocation>
</comment>
<keyword evidence="12" id="KW-1185">Reference proteome</keyword>
<evidence type="ECO:0000313" key="11">
    <source>
        <dbReference type="EMBL" id="PSN60555.1"/>
    </source>
</evidence>
<dbReference type="EC" id="3.1.3.36" evidence="4"/>
<comment type="similarity">
    <text evidence="2">Belongs to the synaptojanin family.</text>
</comment>
<dbReference type="InterPro" id="IPR000300">
    <property type="entry name" value="IPPc"/>
</dbReference>
<organism evidence="11 12">
    <name type="scientific">Corynespora cassiicola Philippines</name>
    <dbReference type="NCBI Taxonomy" id="1448308"/>
    <lineage>
        <taxon>Eukaryota</taxon>
        <taxon>Fungi</taxon>
        <taxon>Dikarya</taxon>
        <taxon>Ascomycota</taxon>
        <taxon>Pezizomycotina</taxon>
        <taxon>Dothideomycetes</taxon>
        <taxon>Pleosporomycetidae</taxon>
        <taxon>Pleosporales</taxon>
        <taxon>Corynesporascaceae</taxon>
        <taxon>Corynespora</taxon>
    </lineage>
</organism>
<feature type="compositionally biased region" description="Pro residues" evidence="9">
    <location>
        <begin position="1005"/>
        <end position="1017"/>
    </location>
</feature>
<accession>A0A2T2N533</accession>
<keyword evidence="5" id="KW-0813">Transport</keyword>
<evidence type="ECO:0000256" key="9">
    <source>
        <dbReference type="SAM" id="MobiDB-lite"/>
    </source>
</evidence>
<sequence length="1270" mass="140828">MSIRVLIKEYPHRAIALATATHALVFRHSSSSTEQNGANHYNASTTSLGSSGSAAARCMVEFSALEEVDLSDYRDLKMVNAHGTLGLITVNGDVFLVVVNGASKVATVRPGETVQRIHSVGFYCLNSSSYDALLNDEVNPYPTDTIDDEGYEVGFGGRKEQSPLEHPCLALKKLLSSGTFYYSSDFDLTRRLQDRSTDAATVSIDSLDAGFLWNSYMIQPLVDFRSRLAPREKDALDASGILTSAIRGFALTITVPPSSSPLRARGSGLPSAMTLISRLSCRRAGTRFNARGIDDDGNVANFVETETIFYAPPGVCFSYTQVRGSVPVFWEQQTGLLPGQQKITITRSPEATQPAFDKHFENLELSYGAIHVVNLLSNEKQNEIELSHRYRSHIRNSPLNDAKSSREHELIKLTEYDFHAETRGPGGYEMASMISQYIQQSADSFAYWLSEEQEEHIKANGQDHVIRRPVTILQQEGVFRTNCLDCLDRTNLVQTIVSKMAMELFFHHKRLGASQDFWARHSSMWADNGDALSRIYAGTGALKSSFTRHGKMSLAGALADARKSATRMYINNFADKGRQNTIDMLLGRLMGQVPVHLYDPINDFVVTEMMKRSGEYTESETISILVGTFNLNGKTHGLNDDLSPWLCPDINSPQPCPEIVAVGFQEIVELSPQQIMSTDPARRQMWEAAVKNCLNDNAVRHGKEEYVLLRGGQLVGASLSVFVRSDCLKSIKNVEGSLKKTGMSGIAGNKGAVAIRMEYNNTSLVFVTAHLAAGFANAEERDRDYKTISHGLRFQRNRSIEDHDTVIWLGDFNYRIGLSHEKVMKLCHVGDLETLYDNDQLNLHMVAGLTFPHYSEARITFMPTYKYDLGTDTYDTSEKARIPAWCDRVLRKGDNIRQTAYDAAPLRFSDHRPVYAAFQCRISKVDEKKKELLSQEMYRQRRAVVGDTRATGTLIDTDDEDLLGYDSIEPGLPPASSDRRKWWLDNGLPARSRVQPPSNDHFPNPKRPSNPFTPSPEPDWVDVKRMGGRPEPPPARGTARAQTLDFNNINPNNGLGNGSNAPLSRTTSSASARTNPMARKLIVPPYTPSPLDGASDPRPNTINNLSRTTSSASTHSLPPRLALYQQARPIPSTNNTTATTTTSSTSSSSSLHHQISRKPAPPVPTKKPTLSSAPQPQQQQQQQQRYRDDPPHEDRAQPQPPPPRRSMAAPSAMASRKPVPNLIDAEDDNGRPPLPPRVGTGRQGGGRSLMDDEPEDLESLRGWEVLRPVR</sequence>
<evidence type="ECO:0000256" key="1">
    <source>
        <dbReference type="ARBA" id="ARBA00004496"/>
    </source>
</evidence>
<reference evidence="11 12" key="1">
    <citation type="journal article" date="2018" name="Front. Microbiol.">
        <title>Genome-Wide Analysis of Corynespora cassiicola Leaf Fall Disease Putative Effectors.</title>
        <authorList>
            <person name="Lopez D."/>
            <person name="Ribeiro S."/>
            <person name="Label P."/>
            <person name="Fumanal B."/>
            <person name="Venisse J.S."/>
            <person name="Kohler A."/>
            <person name="de Oliveira R.R."/>
            <person name="Labutti K."/>
            <person name="Lipzen A."/>
            <person name="Lail K."/>
            <person name="Bauer D."/>
            <person name="Ohm R.A."/>
            <person name="Barry K.W."/>
            <person name="Spatafora J."/>
            <person name="Grigoriev I.V."/>
            <person name="Martin F.M."/>
            <person name="Pujade-Renaud V."/>
        </authorList>
    </citation>
    <scope>NUCLEOTIDE SEQUENCE [LARGE SCALE GENOMIC DNA]</scope>
    <source>
        <strain evidence="11 12">Philippines</strain>
    </source>
</reference>
<dbReference type="GO" id="GO:0004439">
    <property type="term" value="F:phosphatidylinositol-4,5-bisphosphate 5-phosphatase activity"/>
    <property type="evidence" value="ECO:0007669"/>
    <property type="project" value="UniProtKB-EC"/>
</dbReference>
<dbReference type="GO" id="GO:0016020">
    <property type="term" value="C:membrane"/>
    <property type="evidence" value="ECO:0007669"/>
    <property type="project" value="TreeGrafter"/>
</dbReference>
<keyword evidence="6" id="KW-0963">Cytoplasm</keyword>
<proteinExistence type="inferred from homology"/>
<evidence type="ECO:0000256" key="5">
    <source>
        <dbReference type="ARBA" id="ARBA00022448"/>
    </source>
</evidence>
<dbReference type="PANTHER" id="PTHR11200">
    <property type="entry name" value="INOSITOL 5-PHOSPHATASE"/>
    <property type="match status" value="1"/>
</dbReference>
<feature type="region of interest" description="Disordered" evidence="9">
    <location>
        <begin position="991"/>
        <end position="1261"/>
    </location>
</feature>
<keyword evidence="8" id="KW-0653">Protein transport</keyword>